<evidence type="ECO:0000313" key="4">
    <source>
        <dbReference type="EMBL" id="EIE19851.1"/>
    </source>
</evidence>
<name>I0YN82_COCSC</name>
<feature type="compositionally biased region" description="Low complexity" evidence="2">
    <location>
        <begin position="266"/>
        <end position="275"/>
    </location>
</feature>
<comment type="caution">
    <text evidence="4">The sequence shown here is derived from an EMBL/GenBank/DDBJ whole genome shotgun (WGS) entry which is preliminary data.</text>
</comment>
<dbReference type="eggNOG" id="ENOG502RCSN">
    <property type="taxonomic scope" value="Eukaryota"/>
</dbReference>
<feature type="region of interest" description="Disordered" evidence="2">
    <location>
        <begin position="123"/>
        <end position="176"/>
    </location>
</feature>
<feature type="region of interest" description="Disordered" evidence="2">
    <location>
        <begin position="753"/>
        <end position="824"/>
    </location>
</feature>
<feature type="domain" description="C2 Aida-type" evidence="3">
    <location>
        <begin position="1046"/>
        <end position="1210"/>
    </location>
</feature>
<dbReference type="RefSeq" id="XP_005644395.1">
    <property type="nucleotide sequence ID" value="XM_005644338.1"/>
</dbReference>
<feature type="compositionally biased region" description="Low complexity" evidence="2">
    <location>
        <begin position="802"/>
        <end position="824"/>
    </location>
</feature>
<feature type="region of interest" description="Disordered" evidence="2">
    <location>
        <begin position="266"/>
        <end position="288"/>
    </location>
</feature>
<keyword evidence="5" id="KW-1185">Reference proteome</keyword>
<dbReference type="STRING" id="574566.I0YN82"/>
<feature type="compositionally biased region" description="Basic residues" evidence="2">
    <location>
        <begin position="1020"/>
        <end position="1030"/>
    </location>
</feature>
<evidence type="ECO:0000256" key="2">
    <source>
        <dbReference type="SAM" id="MobiDB-lite"/>
    </source>
</evidence>
<feature type="region of interest" description="Disordered" evidence="2">
    <location>
        <begin position="1"/>
        <end position="93"/>
    </location>
</feature>
<feature type="compositionally biased region" description="Low complexity" evidence="2">
    <location>
        <begin position="753"/>
        <end position="767"/>
    </location>
</feature>
<reference evidence="4 5" key="1">
    <citation type="journal article" date="2012" name="Genome Biol.">
        <title>The genome of the polar eukaryotic microalga coccomyxa subellipsoidea reveals traits of cold adaptation.</title>
        <authorList>
            <person name="Blanc G."/>
            <person name="Agarkova I."/>
            <person name="Grimwood J."/>
            <person name="Kuo A."/>
            <person name="Brueggeman A."/>
            <person name="Dunigan D."/>
            <person name="Gurnon J."/>
            <person name="Ladunga I."/>
            <person name="Lindquist E."/>
            <person name="Lucas S."/>
            <person name="Pangilinan J."/>
            <person name="Proschold T."/>
            <person name="Salamov A."/>
            <person name="Schmutz J."/>
            <person name="Weeks D."/>
            <person name="Yamada T."/>
            <person name="Claverie J.M."/>
            <person name="Grigoriev I."/>
            <person name="Van Etten J."/>
            <person name="Lomsadze A."/>
            <person name="Borodovsky M."/>
        </authorList>
    </citation>
    <scope>NUCLEOTIDE SEQUENCE [LARGE SCALE GENOMIC DNA]</scope>
    <source>
        <strain evidence="4 5">C-169</strain>
    </source>
</reference>
<evidence type="ECO:0000259" key="3">
    <source>
        <dbReference type="PROSITE" id="PS51911"/>
    </source>
</evidence>
<sequence>MNGPTSDLLSTATQGSTDSSHMEAGPSAAAQPTLLSAESVEKANAKRASSSRSNSFSSEGIASSETSATVGGPSGTADPPALSAHGDESALSDHKAELATAAAFGGTALSAAGLPVDSKVGCVPEEAAEESGQAGQLSSAQGRQPEASAPDQATRAPVEGTSVADADQDASSAPAAKGANVAVSAVVGVGHSEQQPVHAQTQEPLVSLNTGNPFARGLSRPCSPVNAFAAHTRSRSMPSFLFDDPRPSSAPPFVGSPTAAAAAQVQATQAPDQDVPPQHAPGQHAPNQTSGAWLYQVQPSPGVWLEGTRARPVDVILSEVGAAAAGPIHARQQRQPERDIADRSGTSAADSLAPLPAHAAVTAAPAPADTLPAITEQGDQAASWDYCFPEAECTFPPQHSTSAEQTPGQLQRPLADFDCGFSTDMGAAASRQLPEAGPPTSGSAVAGGSSCSRGNPLPNQFTTAKQPPPGVPAWTEGTTNFPLLLPKREAPPPPLPPPAVSAVNPAWHSLLPAHDMGHHLRSLTELSSLSEGSEVGCEGPSVVAADDVALTWRPMRQADKDSCRRAGHTKQGRITGRLFLATRCTYQSKEGGHAKLGGVSREDAEMVHRELRLKEPFESVWALADWNAAERLSETQFMLFMFLLKMLKKGRPLPPRLGLTQARSLLHPRVSYLLGIPAEQLLPPATSMPQLLPWPELVPPTPELLPQPAVTGNEPLQDPATQLQAADRQVGNAPNVQAQPRQPSDLILRLAAGAKAAQQQAPDQAAASPEGVSLKQPLQAGAGGVRGRSPPLPAGSPSFWQPFGAGRAAGNPRPASAPSPTAVRAAAAAVGGPFGRGVPAPDQATRDIWRPFDGVPANGLRAQSHANGSGLFDTSTASDEEWQPFERAPVVNSNMDSNESQWRPDAWAADNGHPPVHAQSVPVSWGDAGARPPTRAASASAEGREQARILNGTGARRGNAQGLPPSGQQQARPQTADLLSTWPQRSSLREGIPSPRRASPAAPGSGATTPRSLSPDSHPPSHHPMTHHPPSHQPAGAVSLYKQPTLRSGPSAGGVRLLAITIERANLDYRKPLDRPVFCVSLHDADGRPLESPQDTPPGHFDRSGRCVGAGHTVILRTPMRQMPPEAVVYVELKHWKSASRKMSVLGWSFAPIETLVDASSPPDDPTPRAGQLFLHLWRKPLDLTAHQRRIQLKALHPHEHDLFLTIASA</sequence>
<feature type="compositionally biased region" description="Low complexity" evidence="2">
    <location>
        <begin position="438"/>
        <end position="454"/>
    </location>
</feature>
<feature type="region of interest" description="Disordered" evidence="2">
    <location>
        <begin position="327"/>
        <end position="349"/>
    </location>
</feature>
<accession>I0YN82</accession>
<dbReference type="PANTHER" id="PTHR13037">
    <property type="entry name" value="FORMIN"/>
    <property type="match status" value="1"/>
</dbReference>
<dbReference type="Pfam" id="PF14186">
    <property type="entry name" value="Aida_C2"/>
    <property type="match status" value="1"/>
</dbReference>
<feature type="region of interest" description="Disordered" evidence="2">
    <location>
        <begin position="892"/>
        <end position="1037"/>
    </location>
</feature>
<organism evidence="4 5">
    <name type="scientific">Coccomyxa subellipsoidea (strain C-169)</name>
    <name type="common">Green microalga</name>
    <dbReference type="NCBI Taxonomy" id="574566"/>
    <lineage>
        <taxon>Eukaryota</taxon>
        <taxon>Viridiplantae</taxon>
        <taxon>Chlorophyta</taxon>
        <taxon>core chlorophytes</taxon>
        <taxon>Trebouxiophyceae</taxon>
        <taxon>Trebouxiophyceae incertae sedis</taxon>
        <taxon>Coccomyxaceae</taxon>
        <taxon>Coccomyxa</taxon>
        <taxon>Coccomyxa subellipsoidea</taxon>
    </lineage>
</organism>
<feature type="compositionally biased region" description="Polar residues" evidence="2">
    <location>
        <begin position="732"/>
        <end position="742"/>
    </location>
</feature>
<feature type="compositionally biased region" description="Low complexity" evidence="2">
    <location>
        <begin position="993"/>
        <end position="1016"/>
    </location>
</feature>
<dbReference type="Proteomes" id="UP000007264">
    <property type="component" value="Unassembled WGS sequence"/>
</dbReference>
<dbReference type="InterPro" id="IPR025939">
    <property type="entry name" value="Aida_C"/>
</dbReference>
<feature type="compositionally biased region" description="Low complexity" evidence="2">
    <location>
        <begin position="162"/>
        <end position="176"/>
    </location>
</feature>
<feature type="compositionally biased region" description="Polar residues" evidence="2">
    <location>
        <begin position="1"/>
        <end position="19"/>
    </location>
</feature>
<feature type="region of interest" description="Disordered" evidence="2">
    <location>
        <begin position="431"/>
        <end position="497"/>
    </location>
</feature>
<dbReference type="KEGG" id="csl:COCSUDRAFT_58088"/>
<dbReference type="GeneID" id="17037825"/>
<proteinExistence type="predicted"/>
<feature type="compositionally biased region" description="Low complexity" evidence="2">
    <location>
        <begin position="928"/>
        <end position="941"/>
    </location>
</feature>
<feature type="compositionally biased region" description="Polar residues" evidence="2">
    <location>
        <begin position="966"/>
        <end position="986"/>
    </location>
</feature>
<dbReference type="Gene3D" id="2.60.40.150">
    <property type="entry name" value="C2 domain"/>
    <property type="match status" value="1"/>
</dbReference>
<dbReference type="PROSITE" id="PS51911">
    <property type="entry name" value="C2_AIDA"/>
    <property type="match status" value="1"/>
</dbReference>
<feature type="compositionally biased region" description="Polar residues" evidence="2">
    <location>
        <begin position="133"/>
        <end position="142"/>
    </location>
</feature>
<dbReference type="Gene3D" id="1.10.238.10">
    <property type="entry name" value="EF-hand"/>
    <property type="match status" value="1"/>
</dbReference>
<feature type="compositionally biased region" description="Polar residues" evidence="2">
    <location>
        <begin position="892"/>
        <end position="901"/>
    </location>
</feature>
<protein>
    <recommendedName>
        <fullName evidence="3">C2 Aida-type domain-containing protein</fullName>
    </recommendedName>
</protein>
<dbReference type="EMBL" id="AGSI01000017">
    <property type="protein sequence ID" value="EIE19851.1"/>
    <property type="molecule type" value="Genomic_DNA"/>
</dbReference>
<feature type="region of interest" description="Disordered" evidence="2">
    <location>
        <begin position="723"/>
        <end position="742"/>
    </location>
</feature>
<dbReference type="OrthoDB" id="510663at2759"/>
<feature type="compositionally biased region" description="Polar residues" evidence="2">
    <location>
        <begin position="60"/>
        <end position="69"/>
    </location>
</feature>
<evidence type="ECO:0000313" key="5">
    <source>
        <dbReference type="Proteomes" id="UP000007264"/>
    </source>
</evidence>
<feature type="compositionally biased region" description="Low complexity" evidence="2">
    <location>
        <begin position="46"/>
        <end position="58"/>
    </location>
</feature>
<evidence type="ECO:0000256" key="1">
    <source>
        <dbReference type="ARBA" id="ARBA00022581"/>
    </source>
</evidence>
<gene>
    <name evidence="4" type="ORF">COCSUDRAFT_58088</name>
</gene>
<keyword evidence="1" id="KW-0945">Host-virus interaction</keyword>
<dbReference type="PANTHER" id="PTHR13037:SF24">
    <property type="entry name" value="POLYCOMB PROTEIN PCL-RELATED"/>
    <property type="match status" value="1"/>
</dbReference>
<dbReference type="AlphaFoldDB" id="I0YN82"/>
<dbReference type="InterPro" id="IPR035892">
    <property type="entry name" value="C2_domain_sf"/>
</dbReference>